<name>A0A286E5B9_9NEIS</name>
<dbReference type="AlphaFoldDB" id="A0A286E5B9"/>
<reference evidence="1 2" key="1">
    <citation type="submission" date="2017-09" db="EMBL/GenBank/DDBJ databases">
        <authorList>
            <person name="Ehlers B."/>
            <person name="Leendertz F.H."/>
        </authorList>
    </citation>
    <scope>NUCLEOTIDE SEQUENCE [LARGE SCALE GENOMIC DNA]</scope>
    <source>
        <strain evidence="1 2">DSM 16848</strain>
    </source>
</reference>
<evidence type="ECO:0008006" key="3">
    <source>
        <dbReference type="Google" id="ProtNLM"/>
    </source>
</evidence>
<dbReference type="InterPro" id="IPR011256">
    <property type="entry name" value="Reg_factor_effector_dom_sf"/>
</dbReference>
<dbReference type="RefSeq" id="WP_097113590.1">
    <property type="nucleotide sequence ID" value="NZ_CP083931.1"/>
</dbReference>
<dbReference type="Proteomes" id="UP000219669">
    <property type="component" value="Unassembled WGS sequence"/>
</dbReference>
<dbReference type="EMBL" id="OCNF01000003">
    <property type="protein sequence ID" value="SOD66128.1"/>
    <property type="molecule type" value="Genomic_DNA"/>
</dbReference>
<dbReference type="SUPFAM" id="SSF55136">
    <property type="entry name" value="Probable bacterial effector-binding domain"/>
    <property type="match status" value="1"/>
</dbReference>
<dbReference type="OrthoDB" id="8613288at2"/>
<accession>A0A286E5B9</accession>
<organism evidence="1 2">
    <name type="scientific">Alysiella filiformis DSM 16848</name>
    <dbReference type="NCBI Taxonomy" id="1120981"/>
    <lineage>
        <taxon>Bacteria</taxon>
        <taxon>Pseudomonadati</taxon>
        <taxon>Pseudomonadota</taxon>
        <taxon>Betaproteobacteria</taxon>
        <taxon>Neisseriales</taxon>
        <taxon>Neisseriaceae</taxon>
        <taxon>Alysiella</taxon>
    </lineage>
</organism>
<keyword evidence="2" id="KW-1185">Reference proteome</keyword>
<dbReference type="Gene3D" id="3.20.80.10">
    <property type="entry name" value="Regulatory factor, effector binding domain"/>
    <property type="match status" value="1"/>
</dbReference>
<gene>
    <name evidence="1" type="ORF">SAMN02746062_00507</name>
</gene>
<evidence type="ECO:0000313" key="2">
    <source>
        <dbReference type="Proteomes" id="UP000219669"/>
    </source>
</evidence>
<evidence type="ECO:0000313" key="1">
    <source>
        <dbReference type="EMBL" id="SOD66128.1"/>
    </source>
</evidence>
<sequence length="139" mass="15669">MNTTTLPIFRVAGVSETVPRSDCQNFAATLKQRFQAADLHLVAFSTTIYVIYQYLDDENVKMLAGKLVSTDFALPEHADDVWVAPQNYAVCENWQAINANQLPERSFRVDFETYPAFGSPKIYIGLLGDVQIEEEDLSE</sequence>
<proteinExistence type="predicted"/>
<protein>
    <recommendedName>
        <fullName evidence="3">GyrI-like small molecule binding domain-containing protein</fullName>
    </recommendedName>
</protein>